<evidence type="ECO:0000313" key="3">
    <source>
        <dbReference type="EMBL" id="TQS43137.1"/>
    </source>
</evidence>
<feature type="transmembrane region" description="Helical" evidence="2">
    <location>
        <begin position="42"/>
        <end position="66"/>
    </location>
</feature>
<dbReference type="InParanoid" id="A0A545AP96"/>
<accession>A0A545AP96</accession>
<keyword evidence="4" id="KW-1185">Reference proteome</keyword>
<gene>
    <name evidence="3" type="ORF">FL583_20000</name>
</gene>
<dbReference type="RefSeq" id="WP_142706222.1">
    <property type="nucleotide sequence ID" value="NZ_VIRS01000014.1"/>
</dbReference>
<comment type="caution">
    <text evidence="3">The sequence shown here is derived from an EMBL/GenBank/DDBJ whole genome shotgun (WGS) entry which is preliminary data.</text>
</comment>
<feature type="region of interest" description="Disordered" evidence="1">
    <location>
        <begin position="142"/>
        <end position="168"/>
    </location>
</feature>
<keyword evidence="2" id="KW-1133">Transmembrane helix</keyword>
<evidence type="ECO:0000313" key="4">
    <source>
        <dbReference type="Proteomes" id="UP000317982"/>
    </source>
</evidence>
<feature type="region of interest" description="Disordered" evidence="1">
    <location>
        <begin position="65"/>
        <end position="91"/>
    </location>
</feature>
<organism evidence="3 4">
    <name type="scientific">Cryptosporangium phraense</name>
    <dbReference type="NCBI Taxonomy" id="2593070"/>
    <lineage>
        <taxon>Bacteria</taxon>
        <taxon>Bacillati</taxon>
        <taxon>Actinomycetota</taxon>
        <taxon>Actinomycetes</taxon>
        <taxon>Cryptosporangiales</taxon>
        <taxon>Cryptosporangiaceae</taxon>
        <taxon>Cryptosporangium</taxon>
    </lineage>
</organism>
<protein>
    <submittedName>
        <fullName evidence="3">Uncharacterized protein</fullName>
    </submittedName>
</protein>
<name>A0A545AP96_9ACTN</name>
<evidence type="ECO:0000256" key="2">
    <source>
        <dbReference type="SAM" id="Phobius"/>
    </source>
</evidence>
<sequence length="359" mass="38817">MNPNLLREVLAQVATDTPAETTVDSYRAAETAERLRRRRQRLVVAAAAALVLVVTATVALASAGLLDRPGPPARPAPEPARSAPPSFDPATTRLRIGFLPPGFDRWRQQLEAPGVRYQTTKDSTSGREIDVYLAARGAPLVPTAPMGGPARPSDPRPGDHVAGPTVLGRPSTWYPRDIAAGDNRAGELRFTWAPGAVGSVTLWDVGDAMKIAARIAETLRLDAEQPTLLPFTMTRPKVPLTRLEIAHYDRLSRPDGASSFSLVFPAEDGVGPGADVLVDTVTAGLSPDRRIGPWTVDVDHVDGRDFYSFQAQPETFVQVQPRPERKTAEKTGSARKLAESIVASFRMTGKMRYPSTWSS</sequence>
<reference evidence="3 4" key="1">
    <citation type="submission" date="2019-07" db="EMBL/GenBank/DDBJ databases">
        <title>Cryptosporangium phraense sp. nov., isolated from plant litter.</title>
        <authorList>
            <person name="Suriyachadkun C."/>
        </authorList>
    </citation>
    <scope>NUCLEOTIDE SEQUENCE [LARGE SCALE GENOMIC DNA]</scope>
    <source>
        <strain evidence="3 4">A-T 5661</strain>
    </source>
</reference>
<dbReference type="AlphaFoldDB" id="A0A545AP96"/>
<feature type="compositionally biased region" description="Pro residues" evidence="1">
    <location>
        <begin position="69"/>
        <end position="78"/>
    </location>
</feature>
<keyword evidence="2" id="KW-0472">Membrane</keyword>
<dbReference type="Proteomes" id="UP000317982">
    <property type="component" value="Unassembled WGS sequence"/>
</dbReference>
<evidence type="ECO:0000256" key="1">
    <source>
        <dbReference type="SAM" id="MobiDB-lite"/>
    </source>
</evidence>
<dbReference type="OrthoDB" id="5185175at2"/>
<keyword evidence="2" id="KW-0812">Transmembrane</keyword>
<dbReference type="EMBL" id="VIRS01000014">
    <property type="protein sequence ID" value="TQS43137.1"/>
    <property type="molecule type" value="Genomic_DNA"/>
</dbReference>
<proteinExistence type="predicted"/>